<dbReference type="Proteomes" id="UP001642360">
    <property type="component" value="Unassembled WGS sequence"/>
</dbReference>
<evidence type="ECO:0000313" key="2">
    <source>
        <dbReference type="Proteomes" id="UP001642360"/>
    </source>
</evidence>
<name>A0ABC8SSJ8_9AQUA</name>
<evidence type="ECO:0000313" key="1">
    <source>
        <dbReference type="EMBL" id="CAK9158169.1"/>
    </source>
</evidence>
<keyword evidence="2" id="KW-1185">Reference proteome</keyword>
<sequence length="161" mass="19087">MSFERPNQSTCLTYESLIEALRITPTGPFAEQDLLHTFFQKMFKPIPLAYNLVLPMLRCYPEKLELEKGSKPLSYTGKEPNMDRVDVKMLDLLHTFFQKMFKPIPLAYNLVLPMLRRYPEKLELEKGSKPWSYTGKEPNMDRMDVKMLVKKWWDIYNDESL</sequence>
<comment type="caution">
    <text evidence="1">The sequence shown here is derived from an EMBL/GenBank/DDBJ whole genome shotgun (WGS) entry which is preliminary data.</text>
</comment>
<accession>A0ABC8SSJ8</accession>
<protein>
    <submittedName>
        <fullName evidence="1">Uncharacterized protein</fullName>
    </submittedName>
</protein>
<organism evidence="1 2">
    <name type="scientific">Ilex paraguariensis</name>
    <name type="common">yerba mate</name>
    <dbReference type="NCBI Taxonomy" id="185542"/>
    <lineage>
        <taxon>Eukaryota</taxon>
        <taxon>Viridiplantae</taxon>
        <taxon>Streptophyta</taxon>
        <taxon>Embryophyta</taxon>
        <taxon>Tracheophyta</taxon>
        <taxon>Spermatophyta</taxon>
        <taxon>Magnoliopsida</taxon>
        <taxon>eudicotyledons</taxon>
        <taxon>Gunneridae</taxon>
        <taxon>Pentapetalae</taxon>
        <taxon>asterids</taxon>
        <taxon>campanulids</taxon>
        <taxon>Aquifoliales</taxon>
        <taxon>Aquifoliaceae</taxon>
        <taxon>Ilex</taxon>
    </lineage>
</organism>
<gene>
    <name evidence="1" type="ORF">ILEXP_LOCUS26786</name>
</gene>
<proteinExistence type="predicted"/>
<dbReference type="AlphaFoldDB" id="A0ABC8SSJ8"/>
<dbReference type="EMBL" id="CAUOFW020003136">
    <property type="protein sequence ID" value="CAK9158169.1"/>
    <property type="molecule type" value="Genomic_DNA"/>
</dbReference>
<reference evidence="1 2" key="1">
    <citation type="submission" date="2024-02" db="EMBL/GenBank/DDBJ databases">
        <authorList>
            <person name="Vignale AGUSTIN F."/>
            <person name="Sosa J E."/>
            <person name="Modenutti C."/>
        </authorList>
    </citation>
    <scope>NUCLEOTIDE SEQUENCE [LARGE SCALE GENOMIC DNA]</scope>
</reference>